<dbReference type="InterPro" id="IPR035892">
    <property type="entry name" value="C2_domain_sf"/>
</dbReference>
<dbReference type="AlphaFoldDB" id="A0A8J5GKC1"/>
<keyword evidence="12" id="KW-1185">Reference proteome</keyword>
<feature type="region of interest" description="Disordered" evidence="8">
    <location>
        <begin position="312"/>
        <end position="336"/>
    </location>
</feature>
<dbReference type="Pfam" id="PF04535">
    <property type="entry name" value="CASP_dom"/>
    <property type="match status" value="2"/>
</dbReference>
<feature type="transmembrane region" description="Helical" evidence="9">
    <location>
        <begin position="491"/>
        <end position="513"/>
    </location>
</feature>
<feature type="compositionally biased region" description="Polar residues" evidence="8">
    <location>
        <begin position="316"/>
        <end position="325"/>
    </location>
</feature>
<feature type="transmembrane region" description="Helical" evidence="9">
    <location>
        <begin position="123"/>
        <end position="153"/>
    </location>
</feature>
<organism evidence="11 12">
    <name type="scientific">Zingiber officinale</name>
    <name type="common">Ginger</name>
    <name type="synonym">Amomum zingiber</name>
    <dbReference type="NCBI Taxonomy" id="94328"/>
    <lineage>
        <taxon>Eukaryota</taxon>
        <taxon>Viridiplantae</taxon>
        <taxon>Streptophyta</taxon>
        <taxon>Embryophyta</taxon>
        <taxon>Tracheophyta</taxon>
        <taxon>Spermatophyta</taxon>
        <taxon>Magnoliopsida</taxon>
        <taxon>Liliopsida</taxon>
        <taxon>Zingiberales</taxon>
        <taxon>Zingiberaceae</taxon>
        <taxon>Zingiber</taxon>
    </lineage>
</organism>
<keyword evidence="5 9" id="KW-0812">Transmembrane</keyword>
<dbReference type="PANTHER" id="PTHR36488">
    <property type="entry name" value="CASP-LIKE PROTEIN 1U1"/>
    <property type="match status" value="1"/>
</dbReference>
<feature type="transmembrane region" description="Helical" evidence="9">
    <location>
        <begin position="173"/>
        <end position="200"/>
    </location>
</feature>
<accession>A0A8J5GKC1</accession>
<comment type="subcellular location">
    <subcellularLocation>
        <location evidence="1">Cell membrane</location>
        <topology evidence="1">Multi-pass membrane protein</topology>
    </subcellularLocation>
</comment>
<evidence type="ECO:0000256" key="9">
    <source>
        <dbReference type="SAM" id="Phobius"/>
    </source>
</evidence>
<evidence type="ECO:0000256" key="4">
    <source>
        <dbReference type="ARBA" id="ARBA00022475"/>
    </source>
</evidence>
<dbReference type="PANTHER" id="PTHR36488:SF8">
    <property type="entry name" value="CASP-LIKE PROTEIN 1U1"/>
    <property type="match status" value="1"/>
</dbReference>
<evidence type="ECO:0000313" key="12">
    <source>
        <dbReference type="Proteomes" id="UP000734854"/>
    </source>
</evidence>
<reference evidence="11 12" key="1">
    <citation type="submission" date="2020-08" db="EMBL/GenBank/DDBJ databases">
        <title>Plant Genome Project.</title>
        <authorList>
            <person name="Zhang R.-G."/>
        </authorList>
    </citation>
    <scope>NUCLEOTIDE SEQUENCE [LARGE SCALE GENOMIC DNA]</scope>
    <source>
        <tissue evidence="11">Rhizome</tissue>
    </source>
</reference>
<dbReference type="EMBL" id="JACMSC010000008">
    <property type="protein sequence ID" value="KAG6509732.1"/>
    <property type="molecule type" value="Genomic_DNA"/>
</dbReference>
<gene>
    <name evidence="11" type="ORF">ZIOFF_027737</name>
</gene>
<feature type="compositionally biased region" description="Polar residues" evidence="8">
    <location>
        <begin position="1"/>
        <end position="12"/>
    </location>
</feature>
<dbReference type="SUPFAM" id="SSF49562">
    <property type="entry name" value="C2 domain (Calcium/lipid-binding domain, CaLB)"/>
    <property type="match status" value="1"/>
</dbReference>
<feature type="transmembrane region" description="Helical" evidence="9">
    <location>
        <begin position="352"/>
        <end position="372"/>
    </location>
</feature>
<feature type="domain" description="Casparian strip membrane protein" evidence="10">
    <location>
        <begin position="36"/>
        <end position="185"/>
    </location>
</feature>
<keyword evidence="7 9" id="KW-0472">Membrane</keyword>
<protein>
    <recommendedName>
        <fullName evidence="10">Casparian strip membrane protein domain-containing protein</fullName>
    </recommendedName>
</protein>
<evidence type="ECO:0000259" key="10">
    <source>
        <dbReference type="Pfam" id="PF04535"/>
    </source>
</evidence>
<dbReference type="InterPro" id="IPR006459">
    <property type="entry name" value="CASP/CASPL"/>
</dbReference>
<dbReference type="InterPro" id="IPR006702">
    <property type="entry name" value="CASP_dom"/>
</dbReference>
<name>A0A8J5GKC1_ZINOF</name>
<sequence>MATTEQRPSTYGKTVPETGNGGAAFAERRPPTNLFRVDFFLRLLLLASSVSAIAVLVTSKQSSDIRTGLPPPFAVVSRAAKFQHVPAFIYLLAALCVSSLYSIVTMFVSFFSISSPSPSTRILFLLTVCDVLMAGVMASAMGSAGSIGYLGLWGNSHANWAKICNNYGKFCRYAGSSVVLSSVAAGVLVQLVILSSYSLYRRTLTSKRQRFRQDGRPCRGVHRRRIVKDTAIDKNAGKKPSWKATTLRFFFPVNAAAAAGLVDRSASSAIGTLAISVKLRLCSLSSYLKSSPFPSDSSDSLISPLGKRKSGVAMATTEQSSSTYGKTGPETGNGGAAFAHRRPPTNLFRVDFLLRLLLLASSVSALVVLVTSNQSRDFRTGLPPPLAVVSRAAKFQHVPAFIYLLAALCVSSLYSFVTMFASFFSISNPSPSARILFLLILCDALMAGVMASAMGSAGSIAYLGLRGNSHANWLKICNTYGKFCRHIGSSVAVSLVATVVLVQLVVLSSYSLYRRTLSRLFSNLGRSDRLRKGEGDPSNVFRWMDVYAVVCIAGEPRSVQRTPVDKNTGKKTSWDAALRFFFPVGPAVVAGLFVYVALRSKRILDDQDIGDVHIPRLGAP</sequence>
<feature type="transmembrane region" description="Helical" evidence="9">
    <location>
        <begin position="576"/>
        <end position="598"/>
    </location>
</feature>
<feature type="domain" description="Casparian strip membrane protein" evidence="10">
    <location>
        <begin position="349"/>
        <end position="499"/>
    </location>
</feature>
<comment type="subunit">
    <text evidence="3">Homodimer and heterodimers.</text>
</comment>
<evidence type="ECO:0000256" key="3">
    <source>
        <dbReference type="ARBA" id="ARBA00011489"/>
    </source>
</evidence>
<feature type="transmembrane region" description="Helical" evidence="9">
    <location>
        <begin position="39"/>
        <end position="57"/>
    </location>
</feature>
<dbReference type="GO" id="GO:0005886">
    <property type="term" value="C:plasma membrane"/>
    <property type="evidence" value="ECO:0007669"/>
    <property type="project" value="UniProtKB-SubCell"/>
</dbReference>
<evidence type="ECO:0000256" key="6">
    <source>
        <dbReference type="ARBA" id="ARBA00022989"/>
    </source>
</evidence>
<comment type="caution">
    <text evidence="11">The sequence shown here is derived from an EMBL/GenBank/DDBJ whole genome shotgun (WGS) entry which is preliminary data.</text>
</comment>
<evidence type="ECO:0000256" key="2">
    <source>
        <dbReference type="ARBA" id="ARBA00007651"/>
    </source>
</evidence>
<comment type="similarity">
    <text evidence="2">Belongs to the Casparian strip membrane proteins (CASP) family.</text>
</comment>
<evidence type="ECO:0000256" key="7">
    <source>
        <dbReference type="ARBA" id="ARBA00023136"/>
    </source>
</evidence>
<dbReference type="Proteomes" id="UP000734854">
    <property type="component" value="Unassembled WGS sequence"/>
</dbReference>
<evidence type="ECO:0000256" key="8">
    <source>
        <dbReference type="SAM" id="MobiDB-lite"/>
    </source>
</evidence>
<feature type="transmembrane region" description="Helical" evidence="9">
    <location>
        <begin position="87"/>
        <end position="111"/>
    </location>
</feature>
<evidence type="ECO:0000313" key="11">
    <source>
        <dbReference type="EMBL" id="KAG6509732.1"/>
    </source>
</evidence>
<proteinExistence type="inferred from homology"/>
<feature type="transmembrane region" description="Helical" evidence="9">
    <location>
        <begin position="400"/>
        <end position="424"/>
    </location>
</feature>
<evidence type="ECO:0000256" key="1">
    <source>
        <dbReference type="ARBA" id="ARBA00004651"/>
    </source>
</evidence>
<dbReference type="NCBIfam" id="TIGR01569">
    <property type="entry name" value="A_tha_TIGR01569"/>
    <property type="match status" value="2"/>
</dbReference>
<keyword evidence="6 9" id="KW-1133">Transmembrane helix</keyword>
<dbReference type="InterPro" id="IPR044173">
    <property type="entry name" value="CASPL"/>
</dbReference>
<feature type="transmembrane region" description="Helical" evidence="9">
    <location>
        <begin position="436"/>
        <end position="465"/>
    </location>
</feature>
<feature type="region of interest" description="Disordered" evidence="8">
    <location>
        <begin position="1"/>
        <end position="25"/>
    </location>
</feature>
<keyword evidence="4" id="KW-1003">Cell membrane</keyword>
<evidence type="ECO:0000256" key="5">
    <source>
        <dbReference type="ARBA" id="ARBA00022692"/>
    </source>
</evidence>